<comment type="caution">
    <text evidence="2">The sequence shown here is derived from an EMBL/GenBank/DDBJ whole genome shotgun (WGS) entry which is preliminary data.</text>
</comment>
<feature type="chain" id="PRO_5046854227" evidence="1">
    <location>
        <begin position="23"/>
        <end position="66"/>
    </location>
</feature>
<protein>
    <submittedName>
        <fullName evidence="2">Uncharacterized protein</fullName>
    </submittedName>
</protein>
<sequence length="66" mass="7681">MDAQCLSTVILARYFLLVTSLAKISQTVKTFHNKIFPTFINNEFFDCKVDLEEEASDFLRFEIINT</sequence>
<name>A0ABQ8JIV2_DERPT</name>
<keyword evidence="3" id="KW-1185">Reference proteome</keyword>
<dbReference type="Proteomes" id="UP000887458">
    <property type="component" value="Unassembled WGS sequence"/>
</dbReference>
<feature type="signal peptide" evidence="1">
    <location>
        <begin position="1"/>
        <end position="22"/>
    </location>
</feature>
<reference evidence="2 3" key="1">
    <citation type="journal article" date="2018" name="J. Allergy Clin. Immunol.">
        <title>High-quality assembly of Dermatophagoides pteronyssinus genome and transcriptome reveals a wide range of novel allergens.</title>
        <authorList>
            <person name="Liu X.Y."/>
            <person name="Yang K.Y."/>
            <person name="Wang M.Q."/>
            <person name="Kwok J.S."/>
            <person name="Zeng X."/>
            <person name="Yang Z."/>
            <person name="Xiao X.J."/>
            <person name="Lau C.P."/>
            <person name="Li Y."/>
            <person name="Huang Z.M."/>
            <person name="Ba J.G."/>
            <person name="Yim A.K."/>
            <person name="Ouyang C.Y."/>
            <person name="Ngai S.M."/>
            <person name="Chan T.F."/>
            <person name="Leung E.L."/>
            <person name="Liu L."/>
            <person name="Liu Z.G."/>
            <person name="Tsui S.K."/>
        </authorList>
    </citation>
    <scope>NUCLEOTIDE SEQUENCE [LARGE SCALE GENOMIC DNA]</scope>
    <source>
        <strain evidence="2">Derp</strain>
    </source>
</reference>
<evidence type="ECO:0000256" key="1">
    <source>
        <dbReference type="SAM" id="SignalP"/>
    </source>
</evidence>
<gene>
    <name evidence="2" type="ORF">DERP_003216</name>
</gene>
<evidence type="ECO:0000313" key="3">
    <source>
        <dbReference type="Proteomes" id="UP000887458"/>
    </source>
</evidence>
<evidence type="ECO:0000313" key="2">
    <source>
        <dbReference type="EMBL" id="KAH9422540.1"/>
    </source>
</evidence>
<organism evidence="2 3">
    <name type="scientific">Dermatophagoides pteronyssinus</name>
    <name type="common">European house dust mite</name>
    <dbReference type="NCBI Taxonomy" id="6956"/>
    <lineage>
        <taxon>Eukaryota</taxon>
        <taxon>Metazoa</taxon>
        <taxon>Ecdysozoa</taxon>
        <taxon>Arthropoda</taxon>
        <taxon>Chelicerata</taxon>
        <taxon>Arachnida</taxon>
        <taxon>Acari</taxon>
        <taxon>Acariformes</taxon>
        <taxon>Sarcoptiformes</taxon>
        <taxon>Astigmata</taxon>
        <taxon>Psoroptidia</taxon>
        <taxon>Analgoidea</taxon>
        <taxon>Pyroglyphidae</taxon>
        <taxon>Dermatophagoidinae</taxon>
        <taxon>Dermatophagoides</taxon>
    </lineage>
</organism>
<reference evidence="2 3" key="2">
    <citation type="journal article" date="2022" name="Mol. Biol. Evol.">
        <title>Comparative Genomics Reveals Insights into the Divergent Evolution of Astigmatic Mites and Household Pest Adaptations.</title>
        <authorList>
            <person name="Xiong Q."/>
            <person name="Wan A.T."/>
            <person name="Liu X."/>
            <person name="Fung C.S."/>
            <person name="Xiao X."/>
            <person name="Malainual N."/>
            <person name="Hou J."/>
            <person name="Wang L."/>
            <person name="Wang M."/>
            <person name="Yang K.Y."/>
            <person name="Cui Y."/>
            <person name="Leung E.L."/>
            <person name="Nong W."/>
            <person name="Shin S.K."/>
            <person name="Au S.W."/>
            <person name="Jeong K.Y."/>
            <person name="Chew F.T."/>
            <person name="Hui J.H."/>
            <person name="Leung T.F."/>
            <person name="Tungtrongchitr A."/>
            <person name="Zhong N."/>
            <person name="Liu Z."/>
            <person name="Tsui S.K."/>
        </authorList>
    </citation>
    <scope>NUCLEOTIDE SEQUENCE [LARGE SCALE GENOMIC DNA]</scope>
    <source>
        <strain evidence="2">Derp</strain>
    </source>
</reference>
<accession>A0ABQ8JIV2</accession>
<keyword evidence="1" id="KW-0732">Signal</keyword>
<dbReference type="EMBL" id="NJHN03000036">
    <property type="protein sequence ID" value="KAH9422540.1"/>
    <property type="molecule type" value="Genomic_DNA"/>
</dbReference>
<proteinExistence type="predicted"/>